<dbReference type="PANTHER" id="PTHR46211">
    <property type="entry name" value="GLYCEROPHOSPHORYL DIESTER PHOSPHODIESTERASE"/>
    <property type="match status" value="1"/>
</dbReference>
<evidence type="ECO:0000313" key="2">
    <source>
        <dbReference type="EMBL" id="MBB6181270.1"/>
    </source>
</evidence>
<dbReference type="GO" id="GO:0008889">
    <property type="term" value="F:glycerophosphodiester phosphodiesterase activity"/>
    <property type="evidence" value="ECO:0007669"/>
    <property type="project" value="UniProtKB-EC"/>
</dbReference>
<dbReference type="RefSeq" id="WP_077547997.1">
    <property type="nucleotide sequence ID" value="NZ_JACHEJ010000008.1"/>
</dbReference>
<dbReference type="AlphaFoldDB" id="A0A7W9YZH5"/>
<dbReference type="PANTHER" id="PTHR46211:SF14">
    <property type="entry name" value="GLYCEROPHOSPHODIESTER PHOSPHODIESTERASE"/>
    <property type="match status" value="1"/>
</dbReference>
<dbReference type="InterPro" id="IPR017946">
    <property type="entry name" value="PLC-like_Pdiesterase_TIM-brl"/>
</dbReference>
<dbReference type="PROSITE" id="PS51704">
    <property type="entry name" value="GP_PDE"/>
    <property type="match status" value="1"/>
</dbReference>
<feature type="domain" description="GP-PDE" evidence="1">
    <location>
        <begin position="2"/>
        <end position="242"/>
    </location>
</feature>
<name>A0A7W9YZH5_9HYPH</name>
<dbReference type="EMBL" id="JACHEJ010000008">
    <property type="protein sequence ID" value="MBB6181270.1"/>
    <property type="molecule type" value="Genomic_DNA"/>
</dbReference>
<dbReference type="CDD" id="cd08565">
    <property type="entry name" value="GDPD_pAtGDE_like"/>
    <property type="match status" value="1"/>
</dbReference>
<proteinExistence type="predicted"/>
<gene>
    <name evidence="2" type="ORF">HNQ75_003255</name>
</gene>
<protein>
    <submittedName>
        <fullName evidence="2">Glycerophosphoryl diester phosphodiesterase</fullName>
        <ecNumber evidence="2">3.1.4.46</ecNumber>
    </submittedName>
</protein>
<dbReference type="EC" id="3.1.4.46" evidence="2"/>
<dbReference type="GO" id="GO:0006629">
    <property type="term" value="P:lipid metabolic process"/>
    <property type="evidence" value="ECO:0007669"/>
    <property type="project" value="InterPro"/>
</dbReference>
<dbReference type="InterPro" id="IPR030395">
    <property type="entry name" value="GP_PDE_dom"/>
</dbReference>
<dbReference type="Proteomes" id="UP000535501">
    <property type="component" value="Unassembled WGS sequence"/>
</dbReference>
<organism evidence="2 3">
    <name type="scientific">Pseudorhizobium flavum</name>
    <dbReference type="NCBI Taxonomy" id="1335061"/>
    <lineage>
        <taxon>Bacteria</taxon>
        <taxon>Pseudomonadati</taxon>
        <taxon>Pseudomonadota</taxon>
        <taxon>Alphaproteobacteria</taxon>
        <taxon>Hyphomicrobiales</taxon>
        <taxon>Rhizobiaceae</taxon>
        <taxon>Rhizobium/Agrobacterium group</taxon>
        <taxon>Pseudorhizobium</taxon>
    </lineage>
</organism>
<accession>A0A7W9YZH5</accession>
<keyword evidence="2" id="KW-0378">Hydrolase</keyword>
<dbReference type="Gene3D" id="3.20.20.190">
    <property type="entry name" value="Phosphatidylinositol (PI) phosphodiesterase"/>
    <property type="match status" value="1"/>
</dbReference>
<evidence type="ECO:0000259" key="1">
    <source>
        <dbReference type="PROSITE" id="PS51704"/>
    </source>
</evidence>
<sequence>MTFITGHRGARNLWPENSLQGFRNVLALGVDAVEFDVHLTDAGELVVIHDATLERTSEGEGPVRALSPSARRATRLKGSGETIPTIGEVLDVLDTGEALPLHVEIKSDGNGVPYAGIVEKVVAELAVRGLDQRSYLTSFDVSVLEDCRRIAPKIQRLVSVNAAWAERQGGLGSFIDGVDGLVDIVAIHHELMDTEWELVSSRLPLERLCVWTLNDETLITKWLNRGIGHLTSDNPDLALNLRRALSSAA</sequence>
<dbReference type="SUPFAM" id="SSF51695">
    <property type="entry name" value="PLC-like phosphodiesterases"/>
    <property type="match status" value="1"/>
</dbReference>
<reference evidence="2 3" key="1">
    <citation type="submission" date="2020-08" db="EMBL/GenBank/DDBJ databases">
        <title>Genomic Encyclopedia of Type Strains, Phase IV (KMG-IV): sequencing the most valuable type-strain genomes for metagenomic binning, comparative biology and taxonomic classification.</title>
        <authorList>
            <person name="Goeker M."/>
        </authorList>
    </citation>
    <scope>NUCLEOTIDE SEQUENCE [LARGE SCALE GENOMIC DNA]</scope>
    <source>
        <strain evidence="2 3">DSM 102134</strain>
    </source>
</reference>
<comment type="caution">
    <text evidence="2">The sequence shown here is derived from an EMBL/GenBank/DDBJ whole genome shotgun (WGS) entry which is preliminary data.</text>
</comment>
<keyword evidence="3" id="KW-1185">Reference proteome</keyword>
<evidence type="ECO:0000313" key="3">
    <source>
        <dbReference type="Proteomes" id="UP000535501"/>
    </source>
</evidence>
<dbReference type="Pfam" id="PF03009">
    <property type="entry name" value="GDPD"/>
    <property type="match status" value="1"/>
</dbReference>